<feature type="domain" description="HTH lysR-type" evidence="5">
    <location>
        <begin position="7"/>
        <end position="64"/>
    </location>
</feature>
<dbReference type="Gene3D" id="1.10.10.10">
    <property type="entry name" value="Winged helix-like DNA-binding domain superfamily/Winged helix DNA-binding domain"/>
    <property type="match status" value="1"/>
</dbReference>
<dbReference type="AlphaFoldDB" id="A0A059QCL5"/>
<dbReference type="InterPro" id="IPR000847">
    <property type="entry name" value="LysR_HTH_N"/>
</dbReference>
<keyword evidence="2" id="KW-0805">Transcription regulation</keyword>
<evidence type="ECO:0000313" key="6">
    <source>
        <dbReference type="EMBL" id="AGW45489.1"/>
    </source>
</evidence>
<evidence type="ECO:0000256" key="3">
    <source>
        <dbReference type="ARBA" id="ARBA00023125"/>
    </source>
</evidence>
<reference evidence="6" key="1">
    <citation type="submission" date="2013-06" db="EMBL/GenBank/DDBJ databases">
        <title>Functional metagenomics reveals novel beta-galactosidases not predictable from gene sequences.</title>
        <authorList>
            <person name="Cheng J."/>
            <person name="Engel K."/>
            <person name="Romantsov T."/>
            <person name="Neufeld J.D."/>
            <person name="Rose D.R."/>
            <person name="Charles T.C."/>
        </authorList>
    </citation>
    <scope>NUCLEOTIDE SEQUENCE</scope>
</reference>
<dbReference type="InterPro" id="IPR036388">
    <property type="entry name" value="WH-like_DNA-bd_sf"/>
</dbReference>
<sequence>MRKPRLPPLGALRAFHAVAGCRSFKLAAEALGVSATAVSHQIKLLESVLECRVCERSAQGVSLTETGEILYAGTQRAFAALEQSVAQITRARQPPALTVTTTSNFLTHWLVPRLADFKAEFPAIDLRLHTSVERVDLSQRTVDVAIRYRETPESDLYCTLLHEDRFIVVASPALALARIEDLQRVTLFHVAHRQVPADSPTWENWRRRYGPEGLNVEAGLTFSDETHALQAAVAGQGVVIASRLLARDLLQRGVLAAPFEMALPGANYYLMTTEETAQRPDIIALREWLLRQMAAG</sequence>
<dbReference type="Pfam" id="PF03466">
    <property type="entry name" value="LysR_substrate"/>
    <property type="match status" value="1"/>
</dbReference>
<dbReference type="SUPFAM" id="SSF53850">
    <property type="entry name" value="Periplasmic binding protein-like II"/>
    <property type="match status" value="1"/>
</dbReference>
<dbReference type="InterPro" id="IPR036390">
    <property type="entry name" value="WH_DNA-bd_sf"/>
</dbReference>
<dbReference type="SUPFAM" id="SSF46785">
    <property type="entry name" value="Winged helix' DNA-binding domain"/>
    <property type="match status" value="1"/>
</dbReference>
<dbReference type="GO" id="GO:0006351">
    <property type="term" value="P:DNA-templated transcription"/>
    <property type="evidence" value="ECO:0007669"/>
    <property type="project" value="TreeGrafter"/>
</dbReference>
<dbReference type="Gene3D" id="3.40.190.10">
    <property type="entry name" value="Periplasmic binding protein-like II"/>
    <property type="match status" value="2"/>
</dbReference>
<dbReference type="CDD" id="cd08432">
    <property type="entry name" value="PBP2_GcdR_TrpI_HvrB_AmpR_like"/>
    <property type="match status" value="1"/>
</dbReference>
<proteinExistence type="inferred from homology"/>
<keyword evidence="3" id="KW-0238">DNA-binding</keyword>
<evidence type="ECO:0000256" key="2">
    <source>
        <dbReference type="ARBA" id="ARBA00023015"/>
    </source>
</evidence>
<protein>
    <submittedName>
        <fullName evidence="6">Transcriptional regulator LysR</fullName>
    </submittedName>
</protein>
<dbReference type="GO" id="GO:0003700">
    <property type="term" value="F:DNA-binding transcription factor activity"/>
    <property type="evidence" value="ECO:0007669"/>
    <property type="project" value="InterPro"/>
</dbReference>
<dbReference type="Pfam" id="PF00126">
    <property type="entry name" value="HTH_1"/>
    <property type="match status" value="1"/>
</dbReference>
<dbReference type="EMBL" id="KF255992">
    <property type="protein sequence ID" value="AGW45489.1"/>
    <property type="molecule type" value="Genomic_DNA"/>
</dbReference>
<dbReference type="InterPro" id="IPR058163">
    <property type="entry name" value="LysR-type_TF_proteobact-type"/>
</dbReference>
<comment type="similarity">
    <text evidence="1">Belongs to the LysR transcriptional regulatory family.</text>
</comment>
<keyword evidence="4" id="KW-0804">Transcription</keyword>
<name>A0A059QCL5_9BACT</name>
<dbReference type="PANTHER" id="PTHR30537:SF74">
    <property type="entry name" value="HTH-TYPE TRANSCRIPTIONAL REGULATOR TRPI"/>
    <property type="match status" value="1"/>
</dbReference>
<accession>A0A059QCL5</accession>
<dbReference type="PROSITE" id="PS50931">
    <property type="entry name" value="HTH_LYSR"/>
    <property type="match status" value="1"/>
</dbReference>
<dbReference type="InterPro" id="IPR005119">
    <property type="entry name" value="LysR_subst-bd"/>
</dbReference>
<organism evidence="6">
    <name type="scientific">uncultured bacterium Lac35B</name>
    <dbReference type="NCBI Taxonomy" id="1403000"/>
    <lineage>
        <taxon>Bacteria</taxon>
        <taxon>environmental samples</taxon>
    </lineage>
</organism>
<evidence type="ECO:0000256" key="4">
    <source>
        <dbReference type="ARBA" id="ARBA00023163"/>
    </source>
</evidence>
<evidence type="ECO:0000259" key="5">
    <source>
        <dbReference type="PROSITE" id="PS50931"/>
    </source>
</evidence>
<dbReference type="GO" id="GO:0043565">
    <property type="term" value="F:sequence-specific DNA binding"/>
    <property type="evidence" value="ECO:0007669"/>
    <property type="project" value="TreeGrafter"/>
</dbReference>
<evidence type="ECO:0000256" key="1">
    <source>
        <dbReference type="ARBA" id="ARBA00009437"/>
    </source>
</evidence>
<dbReference type="PANTHER" id="PTHR30537">
    <property type="entry name" value="HTH-TYPE TRANSCRIPTIONAL REGULATOR"/>
    <property type="match status" value="1"/>
</dbReference>